<dbReference type="PANTHER" id="PTHR36302:SF1">
    <property type="entry name" value="COPPER CHAPERONE PCU(A)C"/>
    <property type="match status" value="1"/>
</dbReference>
<dbReference type="Gene3D" id="2.60.40.1890">
    <property type="entry name" value="PCu(A)C copper chaperone"/>
    <property type="match status" value="1"/>
</dbReference>
<dbReference type="GeneID" id="300654246"/>
<dbReference type="InterPro" id="IPR036182">
    <property type="entry name" value="PCuAC_sf"/>
</dbReference>
<dbReference type="OrthoDB" id="9796962at2"/>
<evidence type="ECO:0000256" key="2">
    <source>
        <dbReference type="SAM" id="SignalP"/>
    </source>
</evidence>
<protein>
    <submittedName>
        <fullName evidence="3">Copper chaperone PCu(A)C</fullName>
    </submittedName>
</protein>
<feature type="chain" id="PRO_5032986632" evidence="2">
    <location>
        <begin position="21"/>
        <end position="187"/>
    </location>
</feature>
<dbReference type="RefSeq" id="WP_160588908.1">
    <property type="nucleotide sequence ID" value="NZ_BMHN01000001.1"/>
</dbReference>
<dbReference type="AlphaFoldDB" id="A0A845QH59"/>
<dbReference type="InterPro" id="IPR007410">
    <property type="entry name" value="LpqE-like"/>
</dbReference>
<dbReference type="Pfam" id="PF04314">
    <property type="entry name" value="PCuAC"/>
    <property type="match status" value="1"/>
</dbReference>
<accession>A0A845QH59</accession>
<organism evidence="3 4">
    <name type="scientific">Pyruvatibacter mobilis</name>
    <dbReference type="NCBI Taxonomy" id="1712261"/>
    <lineage>
        <taxon>Bacteria</taxon>
        <taxon>Pseudomonadati</taxon>
        <taxon>Pseudomonadota</taxon>
        <taxon>Alphaproteobacteria</taxon>
        <taxon>Hyphomicrobiales</taxon>
        <taxon>Parvibaculaceae</taxon>
        <taxon>Pyruvatibacter</taxon>
    </lineage>
</organism>
<feature type="signal peptide" evidence="2">
    <location>
        <begin position="1"/>
        <end position="20"/>
    </location>
</feature>
<dbReference type="EMBL" id="WXYQ01000012">
    <property type="protein sequence ID" value="NBG96911.1"/>
    <property type="molecule type" value="Genomic_DNA"/>
</dbReference>
<gene>
    <name evidence="3" type="ORF">GTQ45_14320</name>
</gene>
<dbReference type="PANTHER" id="PTHR36302">
    <property type="entry name" value="BLR7088 PROTEIN"/>
    <property type="match status" value="1"/>
</dbReference>
<evidence type="ECO:0000313" key="3">
    <source>
        <dbReference type="EMBL" id="NBG96911.1"/>
    </source>
</evidence>
<feature type="compositionally biased region" description="Basic and acidic residues" evidence="1">
    <location>
        <begin position="156"/>
        <end position="181"/>
    </location>
</feature>
<sequence length="187" mass="19570">MMRRTFLALTLAASLGLAAAAPGETEDTPLTVTDAFARETIGLGKTGAAFLTVSNAGSEDDTLLAGATPAAGKVELHTHEKDGEIMRMRKVEAFPVPAQSDLKLQPGGNHIMLFDLAAPLAKGESFPLTLSFEKAGDITIDVSVVAIGDTIGHKAGHEKMDHGQMNHGEMDHGEMDHDNGGHGHSGH</sequence>
<feature type="region of interest" description="Disordered" evidence="1">
    <location>
        <begin position="156"/>
        <end position="187"/>
    </location>
</feature>
<dbReference type="Proteomes" id="UP000470384">
    <property type="component" value="Unassembled WGS sequence"/>
</dbReference>
<evidence type="ECO:0000313" key="4">
    <source>
        <dbReference type="Proteomes" id="UP000470384"/>
    </source>
</evidence>
<dbReference type="InterPro" id="IPR058248">
    <property type="entry name" value="Lxx211020-like"/>
</dbReference>
<comment type="caution">
    <text evidence="3">The sequence shown here is derived from an EMBL/GenBank/DDBJ whole genome shotgun (WGS) entry which is preliminary data.</text>
</comment>
<evidence type="ECO:0000256" key="1">
    <source>
        <dbReference type="SAM" id="MobiDB-lite"/>
    </source>
</evidence>
<dbReference type="SUPFAM" id="SSF110087">
    <property type="entry name" value="DR1885-like metal-binding protein"/>
    <property type="match status" value="1"/>
</dbReference>
<keyword evidence="4" id="KW-1185">Reference proteome</keyword>
<reference evidence="3 4" key="1">
    <citation type="journal article" date="2016" name="Int. J. Syst. Evol. Microbiol.">
        <title>Pyruvatibacter mobilis gen. nov., sp. nov., a marine bacterium from the culture broth of Picochlorum sp. 122.</title>
        <authorList>
            <person name="Wang G."/>
            <person name="Tang M."/>
            <person name="Wu H."/>
            <person name="Dai S."/>
            <person name="Li T."/>
            <person name="Chen C."/>
            <person name="He H."/>
            <person name="Fan J."/>
            <person name="Xiang W."/>
            <person name="Li X."/>
        </authorList>
    </citation>
    <scope>NUCLEOTIDE SEQUENCE [LARGE SCALE GENOMIC DNA]</scope>
    <source>
        <strain evidence="3 4">GYP-11</strain>
    </source>
</reference>
<keyword evidence="2" id="KW-0732">Signal</keyword>
<proteinExistence type="predicted"/>
<name>A0A845QH59_9HYPH</name>